<keyword evidence="2" id="KW-1185">Reference proteome</keyword>
<dbReference type="EMBL" id="CP025410">
    <property type="protein sequence ID" value="AUH35721.1"/>
    <property type="molecule type" value="Genomic_DNA"/>
</dbReference>
<geneLocation type="plasmid" evidence="2">
    <name>pbm152</name>
</geneLocation>
<dbReference type="KEGG" id="paro:CUV01_19250"/>
<accession>A0A2K9F949</accession>
<name>A0A2K9F949_9RHOB</name>
<dbReference type="Gene3D" id="3.40.50.300">
    <property type="entry name" value="P-loop containing nucleotide triphosphate hydrolases"/>
    <property type="match status" value="1"/>
</dbReference>
<dbReference type="PANTHER" id="PTHR13696:SF96">
    <property type="entry name" value="COBQ_COBB_MIND_PARA NUCLEOTIDE BINDING DOMAIN-CONTAINING PROTEIN"/>
    <property type="match status" value="1"/>
</dbReference>
<dbReference type="PIRSF" id="PIRSF009320">
    <property type="entry name" value="Nuc_binding_HP_1000"/>
    <property type="match status" value="1"/>
</dbReference>
<dbReference type="InterPro" id="IPR027417">
    <property type="entry name" value="P-loop_NTPase"/>
</dbReference>
<dbReference type="InterPro" id="IPR050678">
    <property type="entry name" value="DNA_Partitioning_ATPase"/>
</dbReference>
<dbReference type="SUPFAM" id="SSF52540">
    <property type="entry name" value="P-loop containing nucleoside triphosphate hydrolases"/>
    <property type="match status" value="1"/>
</dbReference>
<dbReference type="CDD" id="cd02042">
    <property type="entry name" value="ParAB_family"/>
    <property type="match status" value="1"/>
</dbReference>
<dbReference type="RefSeq" id="WP_101462371.1">
    <property type="nucleotide sequence ID" value="NZ_CP025410.1"/>
</dbReference>
<evidence type="ECO:0008006" key="3">
    <source>
        <dbReference type="Google" id="ProtNLM"/>
    </source>
</evidence>
<evidence type="ECO:0000313" key="1">
    <source>
        <dbReference type="EMBL" id="AUH35721.1"/>
    </source>
</evidence>
<dbReference type="PANTHER" id="PTHR13696">
    <property type="entry name" value="P-LOOP CONTAINING NUCLEOSIDE TRIPHOSPHATE HYDROLASE"/>
    <property type="match status" value="1"/>
</dbReference>
<sequence length="239" mass="26549">MKTGTRVITAMNRKGGCGKTTLIRGLASAAVATGNKVTIFDTDGSESLSAWKQRSQEAGDWNEMVNLITTLDAKKVERGVEAIFAQPQEDHLILIDTFGGGAAPKAQDLIADLSHLIIVPMMLSEDDLAETLATGQWYINLRKRVDNPENIAPFFVLGSRIPAQISVFEREILQEAMSKLPVLDEFVQYRNAYLRMGNGVLGDVISNMRNRANAEHIKDALDEMTELLRRFDEIIKENE</sequence>
<keyword evidence="1" id="KW-0614">Plasmid</keyword>
<protein>
    <recommendedName>
        <fullName evidence="3">Chromosome partitioning protein</fullName>
    </recommendedName>
</protein>
<dbReference type="InterPro" id="IPR009744">
    <property type="entry name" value="VirC1"/>
</dbReference>
<reference evidence="1 2" key="1">
    <citation type="submission" date="2017-12" db="EMBL/GenBank/DDBJ databases">
        <authorList>
            <person name="Hurst M.R.H."/>
        </authorList>
    </citation>
    <scope>NUCLEOTIDE SEQUENCE [LARGE SCALE GENOMIC DNA]</scope>
    <source>
        <strain evidence="1 2">BM15</strain>
        <plasmid evidence="2">Plasmid pbm152</plasmid>
    </source>
</reference>
<dbReference type="OrthoDB" id="7820287at2"/>
<dbReference type="AlphaFoldDB" id="A0A2K9F949"/>
<organism evidence="1 2">
    <name type="scientific">Paracoccus tegillarcae</name>
    <dbReference type="NCBI Taxonomy" id="1529068"/>
    <lineage>
        <taxon>Bacteria</taxon>
        <taxon>Pseudomonadati</taxon>
        <taxon>Pseudomonadota</taxon>
        <taxon>Alphaproteobacteria</taxon>
        <taxon>Rhodobacterales</taxon>
        <taxon>Paracoccaceae</taxon>
        <taxon>Paracoccus</taxon>
    </lineage>
</organism>
<evidence type="ECO:0000313" key="2">
    <source>
        <dbReference type="Proteomes" id="UP000233742"/>
    </source>
</evidence>
<gene>
    <name evidence="1" type="ORF">CUV01_19250</name>
</gene>
<dbReference type="Proteomes" id="UP000233742">
    <property type="component" value="Plasmid pBM152"/>
</dbReference>
<proteinExistence type="predicted"/>
<dbReference type="Pfam" id="PF07015">
    <property type="entry name" value="VirC1"/>
    <property type="match status" value="1"/>
</dbReference>